<proteinExistence type="predicted"/>
<dbReference type="OrthoDB" id="9778777at2"/>
<dbReference type="SUPFAM" id="SSF56524">
    <property type="entry name" value="Oxidoreductase molybdopterin-binding domain"/>
    <property type="match status" value="1"/>
</dbReference>
<dbReference type="InterPro" id="IPR036374">
    <property type="entry name" value="OxRdtase_Mopterin-bd_sf"/>
</dbReference>
<dbReference type="Proteomes" id="UP000324974">
    <property type="component" value="Chromosome"/>
</dbReference>
<gene>
    <name evidence="2" type="ORF">PX52LOC_04764</name>
</gene>
<dbReference type="KEGG" id="lrs:PX52LOC_04764"/>
<evidence type="ECO:0000313" key="2">
    <source>
        <dbReference type="EMBL" id="QEL17760.1"/>
    </source>
</evidence>
<protein>
    <submittedName>
        <fullName evidence="2">Sulfite oxidase-like oxidoreductase</fullName>
    </submittedName>
</protein>
<accession>A0A5C1AG05</accession>
<feature type="domain" description="Oxidoreductase molybdopterin-binding" evidence="1">
    <location>
        <begin position="90"/>
        <end position="237"/>
    </location>
</feature>
<sequence>MSVPNPPGPEPDIRRLTRRGFVRGGLAAVGGLLGWTWLRTRSEIDGVPWPLRAVQRFNARLWGGDGLAPEFPADRAGDMKLNGPIGQPVNTDQAAWTVTASQPGWVDRVFHLADLARLPRIEMTTEFKCIEGWSQIVTWGGVRLADFVLANGLGRRTDGEWHPYVSFATPDAAYYVGLDTPSALHPQTLLCDRMNGTALSADHGGPVRLVITLKYGIKNIKWLNTIRFADTRPADYWAERGYDWHAGL</sequence>
<dbReference type="AlphaFoldDB" id="A0A5C1AG05"/>
<name>A0A5C1AG05_9BACT</name>
<dbReference type="PANTHER" id="PTHR43032">
    <property type="entry name" value="PROTEIN-METHIONINE-SULFOXIDE REDUCTASE"/>
    <property type="match status" value="1"/>
</dbReference>
<dbReference type="Gene3D" id="3.90.420.10">
    <property type="entry name" value="Oxidoreductase, molybdopterin-binding domain"/>
    <property type="match status" value="1"/>
</dbReference>
<evidence type="ECO:0000313" key="3">
    <source>
        <dbReference type="Proteomes" id="UP000324974"/>
    </source>
</evidence>
<dbReference type="InterPro" id="IPR000572">
    <property type="entry name" value="OxRdtase_Mopterin-bd_dom"/>
</dbReference>
<dbReference type="PROSITE" id="PS51318">
    <property type="entry name" value="TAT"/>
    <property type="match status" value="1"/>
</dbReference>
<dbReference type="PANTHER" id="PTHR43032:SF2">
    <property type="entry name" value="BLL0505 PROTEIN"/>
    <property type="match status" value="1"/>
</dbReference>
<dbReference type="EMBL" id="CP042425">
    <property type="protein sequence ID" value="QEL17760.1"/>
    <property type="molecule type" value="Genomic_DNA"/>
</dbReference>
<evidence type="ECO:0000259" key="1">
    <source>
        <dbReference type="Pfam" id="PF00174"/>
    </source>
</evidence>
<dbReference type="Pfam" id="PF00174">
    <property type="entry name" value="Oxidored_molyb"/>
    <property type="match status" value="1"/>
</dbReference>
<keyword evidence="3" id="KW-1185">Reference proteome</keyword>
<dbReference type="RefSeq" id="WP_149112329.1">
    <property type="nucleotide sequence ID" value="NZ_CP042425.1"/>
</dbReference>
<reference evidence="3" key="1">
    <citation type="submission" date="2019-08" db="EMBL/GenBank/DDBJ databases">
        <title>Limnoglobus roseus gen. nov., sp. nov., a novel freshwater planctomycete with a giant genome from the family Gemmataceae.</title>
        <authorList>
            <person name="Kulichevskaya I.S."/>
            <person name="Naumoff D.G."/>
            <person name="Miroshnikov K."/>
            <person name="Ivanova A."/>
            <person name="Philippov D.A."/>
            <person name="Hakobyan A."/>
            <person name="Rijpstra I.C."/>
            <person name="Sinninghe Damste J.S."/>
            <person name="Liesack W."/>
            <person name="Dedysh S.N."/>
        </authorList>
    </citation>
    <scope>NUCLEOTIDE SEQUENCE [LARGE SCALE GENOMIC DNA]</scope>
    <source>
        <strain evidence="3">PX52</strain>
    </source>
</reference>
<dbReference type="InterPro" id="IPR006311">
    <property type="entry name" value="TAT_signal"/>
</dbReference>
<organism evidence="2 3">
    <name type="scientific">Limnoglobus roseus</name>
    <dbReference type="NCBI Taxonomy" id="2598579"/>
    <lineage>
        <taxon>Bacteria</taxon>
        <taxon>Pseudomonadati</taxon>
        <taxon>Planctomycetota</taxon>
        <taxon>Planctomycetia</taxon>
        <taxon>Gemmatales</taxon>
        <taxon>Gemmataceae</taxon>
        <taxon>Limnoglobus</taxon>
    </lineage>
</organism>